<accession>Q6YSX3</accession>
<organism evidence="2 4">
    <name type="scientific">Oryza sativa subsp. japonica</name>
    <name type="common">Rice</name>
    <dbReference type="NCBI Taxonomy" id="39947"/>
    <lineage>
        <taxon>Eukaryota</taxon>
        <taxon>Viridiplantae</taxon>
        <taxon>Streptophyta</taxon>
        <taxon>Embryophyta</taxon>
        <taxon>Tracheophyta</taxon>
        <taxon>Spermatophyta</taxon>
        <taxon>Magnoliopsida</taxon>
        <taxon>Liliopsida</taxon>
        <taxon>Poales</taxon>
        <taxon>Poaceae</taxon>
        <taxon>BOP clade</taxon>
        <taxon>Oryzoideae</taxon>
        <taxon>Oryzeae</taxon>
        <taxon>Oryzinae</taxon>
        <taxon>Oryza</taxon>
        <taxon>Oryza sativa</taxon>
    </lineage>
</organism>
<gene>
    <name evidence="3" type="ORF">B1100H02.8</name>
    <name evidence="2" type="ORF">OSJNBa0004F07.31</name>
</gene>
<feature type="compositionally biased region" description="Acidic residues" evidence="1">
    <location>
        <begin position="9"/>
        <end position="19"/>
    </location>
</feature>
<dbReference type="EMBL" id="AP006267">
    <property type="protein sequence ID" value="BAC84767.1"/>
    <property type="molecule type" value="Genomic_DNA"/>
</dbReference>
<dbReference type="Proteomes" id="UP000000763">
    <property type="component" value="Chromosome 7"/>
</dbReference>
<reference evidence="2" key="1">
    <citation type="submission" date="2003-03" db="EMBL/GenBank/DDBJ databases">
        <title>Oryza sativa nipponbare(GA3) genomic DNA, chromosome 7, BAC clone:OSJNBa0004F07.</title>
        <authorList>
            <person name="Sasaki T."/>
            <person name="Matsumoto T."/>
            <person name="Katayose Y."/>
        </authorList>
    </citation>
    <scope>NUCLEOTIDE SEQUENCE</scope>
</reference>
<reference evidence="4" key="3">
    <citation type="journal article" date="2005" name="Nature">
        <title>The map-based sequence of the rice genome.</title>
        <authorList>
            <consortium name="International rice genome sequencing project (IRGSP)"/>
            <person name="Matsumoto T."/>
            <person name="Wu J."/>
            <person name="Kanamori H."/>
            <person name="Katayose Y."/>
            <person name="Fujisawa M."/>
            <person name="Namiki N."/>
            <person name="Mizuno H."/>
            <person name="Yamamoto K."/>
            <person name="Antonio B.A."/>
            <person name="Baba T."/>
            <person name="Sakata K."/>
            <person name="Nagamura Y."/>
            <person name="Aoki H."/>
            <person name="Arikawa K."/>
            <person name="Arita K."/>
            <person name="Bito T."/>
            <person name="Chiden Y."/>
            <person name="Fujitsuka N."/>
            <person name="Fukunaka R."/>
            <person name="Hamada M."/>
            <person name="Harada C."/>
            <person name="Hayashi A."/>
            <person name="Hijishita S."/>
            <person name="Honda M."/>
            <person name="Hosokawa S."/>
            <person name="Ichikawa Y."/>
            <person name="Idonuma A."/>
            <person name="Iijima M."/>
            <person name="Ikeda M."/>
            <person name="Ikeno M."/>
            <person name="Ito K."/>
            <person name="Ito S."/>
            <person name="Ito T."/>
            <person name="Ito Y."/>
            <person name="Ito Y."/>
            <person name="Iwabuchi A."/>
            <person name="Kamiya K."/>
            <person name="Karasawa W."/>
            <person name="Kurita K."/>
            <person name="Katagiri S."/>
            <person name="Kikuta A."/>
            <person name="Kobayashi H."/>
            <person name="Kobayashi N."/>
            <person name="Machita K."/>
            <person name="Maehara T."/>
            <person name="Masukawa M."/>
            <person name="Mizubayashi T."/>
            <person name="Mukai Y."/>
            <person name="Nagasaki H."/>
            <person name="Nagata Y."/>
            <person name="Naito S."/>
            <person name="Nakashima M."/>
            <person name="Nakama Y."/>
            <person name="Nakamichi Y."/>
            <person name="Nakamura M."/>
            <person name="Meguro A."/>
            <person name="Negishi M."/>
            <person name="Ohta I."/>
            <person name="Ohta T."/>
            <person name="Okamoto M."/>
            <person name="Ono N."/>
            <person name="Saji S."/>
            <person name="Sakaguchi M."/>
            <person name="Sakai K."/>
            <person name="Shibata M."/>
            <person name="Shimokawa T."/>
            <person name="Song J."/>
            <person name="Takazaki Y."/>
            <person name="Terasawa K."/>
            <person name="Tsugane M."/>
            <person name="Tsuji K."/>
            <person name="Ueda S."/>
            <person name="Waki K."/>
            <person name="Yamagata H."/>
            <person name="Yamamoto M."/>
            <person name="Yamamoto S."/>
            <person name="Yamane H."/>
            <person name="Yoshiki S."/>
            <person name="Yoshihara R."/>
            <person name="Yukawa K."/>
            <person name="Zhong H."/>
            <person name="Yano M."/>
            <person name="Yuan Q."/>
            <person name="Ouyang S."/>
            <person name="Liu J."/>
            <person name="Jones K.M."/>
            <person name="Gansberger K."/>
            <person name="Moffat K."/>
            <person name="Hill J."/>
            <person name="Bera J."/>
            <person name="Fadrosh D."/>
            <person name="Jin S."/>
            <person name="Johri S."/>
            <person name="Kim M."/>
            <person name="Overton L."/>
            <person name="Reardon M."/>
            <person name="Tsitrin T."/>
            <person name="Vuong H."/>
            <person name="Weaver B."/>
            <person name="Ciecko A."/>
            <person name="Tallon L."/>
            <person name="Jackson J."/>
            <person name="Pai G."/>
            <person name="Aken S.V."/>
            <person name="Utterback T."/>
            <person name="Reidmuller S."/>
            <person name="Feldblyum T."/>
            <person name="Hsiao J."/>
            <person name="Zismann V."/>
            <person name="Iobst S."/>
            <person name="de Vazeille A.R."/>
            <person name="Buell C.R."/>
            <person name="Ying K."/>
            <person name="Li Y."/>
            <person name="Lu T."/>
            <person name="Huang Y."/>
            <person name="Zhao Q."/>
            <person name="Feng Q."/>
            <person name="Zhang L."/>
            <person name="Zhu J."/>
            <person name="Weng Q."/>
            <person name="Mu J."/>
            <person name="Lu Y."/>
            <person name="Fan D."/>
            <person name="Liu Y."/>
            <person name="Guan J."/>
            <person name="Zhang Y."/>
            <person name="Yu S."/>
            <person name="Liu X."/>
            <person name="Zhang Y."/>
            <person name="Hong G."/>
            <person name="Han B."/>
            <person name="Choisne N."/>
            <person name="Demange N."/>
            <person name="Orjeda G."/>
            <person name="Samain S."/>
            <person name="Cattolico L."/>
            <person name="Pelletier E."/>
            <person name="Couloux A."/>
            <person name="Segurens B."/>
            <person name="Wincker P."/>
            <person name="D'Hont A."/>
            <person name="Scarpelli C."/>
            <person name="Weissenbach J."/>
            <person name="Salanoubat M."/>
            <person name="Quetier F."/>
            <person name="Yu Y."/>
            <person name="Kim H.R."/>
            <person name="Rambo T."/>
            <person name="Currie J."/>
            <person name="Collura K."/>
            <person name="Luo M."/>
            <person name="Yang T."/>
            <person name="Ammiraju J.S.S."/>
            <person name="Engler F."/>
            <person name="Soderlund C."/>
            <person name="Wing R.A."/>
            <person name="Palmer L.E."/>
            <person name="de la Bastide M."/>
            <person name="Spiegel L."/>
            <person name="Nascimento L."/>
            <person name="Zutavern T."/>
            <person name="O'Shaughnessy A."/>
            <person name="Dike S."/>
            <person name="Dedhia N."/>
            <person name="Preston R."/>
            <person name="Balija V."/>
            <person name="McCombie W.R."/>
            <person name="Chow T."/>
            <person name="Chen H."/>
            <person name="Chung M."/>
            <person name="Chen C."/>
            <person name="Shaw J."/>
            <person name="Wu H."/>
            <person name="Hsiao K."/>
            <person name="Chao Y."/>
            <person name="Chu M."/>
            <person name="Cheng C."/>
            <person name="Hour A."/>
            <person name="Lee P."/>
            <person name="Lin S."/>
            <person name="Lin Y."/>
            <person name="Liou J."/>
            <person name="Liu S."/>
            <person name="Hsing Y."/>
            <person name="Raghuvanshi S."/>
            <person name="Mohanty A."/>
            <person name="Bharti A.K."/>
            <person name="Gaur A."/>
            <person name="Gupta V."/>
            <person name="Kumar D."/>
            <person name="Ravi V."/>
            <person name="Vij S."/>
            <person name="Kapur A."/>
            <person name="Khurana P."/>
            <person name="Khurana P."/>
            <person name="Khurana J.P."/>
            <person name="Tyagi A.K."/>
            <person name="Gaikwad K."/>
            <person name="Singh A."/>
            <person name="Dalal V."/>
            <person name="Srivastava S."/>
            <person name="Dixit A."/>
            <person name="Pal A.K."/>
            <person name="Ghazi I.A."/>
            <person name="Yadav M."/>
            <person name="Pandit A."/>
            <person name="Bhargava A."/>
            <person name="Sureshbabu K."/>
            <person name="Batra K."/>
            <person name="Sharma T.R."/>
            <person name="Mohapatra T."/>
            <person name="Singh N.K."/>
            <person name="Messing J."/>
            <person name="Nelson A.B."/>
            <person name="Fuks G."/>
            <person name="Kavchok S."/>
            <person name="Keizer G."/>
            <person name="Linton E."/>
            <person name="Llaca V."/>
            <person name="Song R."/>
            <person name="Tanyolac B."/>
            <person name="Young S."/>
            <person name="Ho-Il K."/>
            <person name="Hahn J.H."/>
            <person name="Sangsakoo G."/>
            <person name="Vanavichit A."/>
            <person name="de Mattos Luiz.A.T."/>
            <person name="Zimmer P.D."/>
            <person name="Malone G."/>
            <person name="Dellagostin O."/>
            <person name="de Oliveira A.C."/>
            <person name="Bevan M."/>
            <person name="Bancroft I."/>
            <person name="Minx P."/>
            <person name="Cordum H."/>
            <person name="Wilson R."/>
            <person name="Cheng Z."/>
            <person name="Jin W."/>
            <person name="Jiang J."/>
            <person name="Leong S.A."/>
            <person name="Iwama H."/>
            <person name="Gojobori T."/>
            <person name="Itoh T."/>
            <person name="Niimura Y."/>
            <person name="Fujii Y."/>
            <person name="Habara T."/>
            <person name="Sakai H."/>
            <person name="Sato Y."/>
            <person name="Wilson G."/>
            <person name="Kumar K."/>
            <person name="McCouch S."/>
            <person name="Juretic N."/>
            <person name="Hoen D."/>
            <person name="Wright S."/>
            <person name="Bruskiewich R."/>
            <person name="Bureau T."/>
            <person name="Miyao A."/>
            <person name="Hirochika H."/>
            <person name="Nishikawa T."/>
            <person name="Kadowaki K."/>
            <person name="Sugiura M."/>
            <person name="Burr B."/>
            <person name="Sasaki T."/>
        </authorList>
    </citation>
    <scope>NUCLEOTIDE SEQUENCE [LARGE SCALE GENOMIC DNA]</scope>
    <source>
        <strain evidence="4">cv. Nipponbare</strain>
    </source>
</reference>
<evidence type="ECO:0000313" key="3">
    <source>
        <dbReference type="EMBL" id="BAD32002.1"/>
    </source>
</evidence>
<evidence type="ECO:0000313" key="2">
    <source>
        <dbReference type="EMBL" id="BAC84767.1"/>
    </source>
</evidence>
<feature type="region of interest" description="Disordered" evidence="1">
    <location>
        <begin position="1"/>
        <end position="57"/>
    </location>
</feature>
<dbReference type="AlphaFoldDB" id="Q6YSX3"/>
<evidence type="ECO:0000313" key="4">
    <source>
        <dbReference type="Proteomes" id="UP000000763"/>
    </source>
</evidence>
<protein>
    <submittedName>
        <fullName evidence="2">Uncharacterized protein</fullName>
    </submittedName>
</protein>
<proteinExistence type="predicted"/>
<reference evidence="4" key="4">
    <citation type="journal article" date="2008" name="Nucleic Acids Res.">
        <title>The rice annotation project database (RAP-DB): 2008 update.</title>
        <authorList>
            <consortium name="The rice annotation project (RAP)"/>
        </authorList>
    </citation>
    <scope>GENOME REANNOTATION</scope>
    <source>
        <strain evidence="4">cv. Nipponbare</strain>
    </source>
</reference>
<dbReference type="EMBL" id="AP006447">
    <property type="protein sequence ID" value="BAD32002.1"/>
    <property type="molecule type" value="Genomic_DNA"/>
</dbReference>
<reference evidence="3" key="2">
    <citation type="submission" date="2003-05" db="EMBL/GenBank/DDBJ databases">
        <title>Oryza sativa nipponbare(GA3) genomic DNA, chromosome 7, BAC clone:B1100H02.</title>
        <authorList>
            <person name="Sasaki T."/>
            <person name="Matsumoto T."/>
            <person name="Katayose Y."/>
        </authorList>
    </citation>
    <scope>NUCLEOTIDE SEQUENCE</scope>
</reference>
<name>Q6YSX3_ORYSJ</name>
<sequence>MATGVGGEQTDEADGEEDTPPARPVAVAAGSQIDKRRDGGCSMEKDSNGLRSARKRR</sequence>
<evidence type="ECO:0000256" key="1">
    <source>
        <dbReference type="SAM" id="MobiDB-lite"/>
    </source>
</evidence>
<feature type="compositionally biased region" description="Basic and acidic residues" evidence="1">
    <location>
        <begin position="33"/>
        <end position="48"/>
    </location>
</feature>